<reference evidence="2 3" key="1">
    <citation type="submission" date="2021-04" db="EMBL/GenBank/DDBJ databases">
        <title>Whole genome sequence of Jiella sp. KSK16Y-1.</title>
        <authorList>
            <person name="Tuo L."/>
        </authorList>
    </citation>
    <scope>NUCLEOTIDE SEQUENCE [LARGE SCALE GENOMIC DNA]</scope>
    <source>
        <strain evidence="2 3">KSK16Y-1</strain>
    </source>
</reference>
<feature type="domain" description="MaoC-like" evidence="1">
    <location>
        <begin position="21"/>
        <end position="122"/>
    </location>
</feature>
<dbReference type="PANTHER" id="PTHR43664">
    <property type="entry name" value="MONOAMINE OXIDASE-RELATED"/>
    <property type="match status" value="1"/>
</dbReference>
<name>A0ABS4BEA5_9HYPH</name>
<proteinExistence type="predicted"/>
<organism evidence="2 3">
    <name type="scientific">Jiella mangrovi</name>
    <dbReference type="NCBI Taxonomy" id="2821407"/>
    <lineage>
        <taxon>Bacteria</taxon>
        <taxon>Pseudomonadati</taxon>
        <taxon>Pseudomonadota</taxon>
        <taxon>Alphaproteobacteria</taxon>
        <taxon>Hyphomicrobiales</taxon>
        <taxon>Aurantimonadaceae</taxon>
        <taxon>Jiella</taxon>
    </lineage>
</organism>
<accession>A0ABS4BEA5</accession>
<dbReference type="EMBL" id="JAGJCF010000002">
    <property type="protein sequence ID" value="MBP0614857.1"/>
    <property type="molecule type" value="Genomic_DNA"/>
</dbReference>
<dbReference type="SUPFAM" id="SSF54637">
    <property type="entry name" value="Thioesterase/thiol ester dehydrase-isomerase"/>
    <property type="match status" value="1"/>
</dbReference>
<evidence type="ECO:0000313" key="2">
    <source>
        <dbReference type="EMBL" id="MBP0614857.1"/>
    </source>
</evidence>
<sequence length="156" mass="17216">MKFWDTFVIGEPIVLGSYLFSAEDIVRFAEKYDPQVFHLNAEAAKASVLGGLCASGWHTAAACMRLNVDYRYARVKEWIEAGNPAPKIGPSPGFRNMRWPKPVYAGDNVTFSQTIVDKRVSETRPGWGILSFTTLGVNQDGAEVFTFEGAAFQGTD</sequence>
<dbReference type="InterPro" id="IPR029069">
    <property type="entry name" value="HotDog_dom_sf"/>
</dbReference>
<protein>
    <submittedName>
        <fullName evidence="2">MaoC family dehydratase</fullName>
    </submittedName>
</protein>
<comment type="caution">
    <text evidence="2">The sequence shown here is derived from an EMBL/GenBank/DDBJ whole genome shotgun (WGS) entry which is preliminary data.</text>
</comment>
<dbReference type="CDD" id="cd03454">
    <property type="entry name" value="YdeM"/>
    <property type="match status" value="1"/>
</dbReference>
<dbReference type="RefSeq" id="WP_209593256.1">
    <property type="nucleotide sequence ID" value="NZ_JAGJCF010000002.1"/>
</dbReference>
<evidence type="ECO:0000313" key="3">
    <source>
        <dbReference type="Proteomes" id="UP000678276"/>
    </source>
</evidence>
<evidence type="ECO:0000259" key="1">
    <source>
        <dbReference type="Pfam" id="PF01575"/>
    </source>
</evidence>
<keyword evidence="3" id="KW-1185">Reference proteome</keyword>
<dbReference type="PANTHER" id="PTHR43664:SF1">
    <property type="entry name" value="BETA-METHYLMALYL-COA DEHYDRATASE"/>
    <property type="match status" value="1"/>
</dbReference>
<dbReference type="Proteomes" id="UP000678276">
    <property type="component" value="Unassembled WGS sequence"/>
</dbReference>
<gene>
    <name evidence="2" type="ORF">J6595_04605</name>
</gene>
<dbReference type="InterPro" id="IPR002539">
    <property type="entry name" value="MaoC-like_dom"/>
</dbReference>
<dbReference type="InterPro" id="IPR052342">
    <property type="entry name" value="MCH/BMMD"/>
</dbReference>
<dbReference type="Gene3D" id="3.10.129.10">
    <property type="entry name" value="Hotdog Thioesterase"/>
    <property type="match status" value="1"/>
</dbReference>
<dbReference type="Pfam" id="PF01575">
    <property type="entry name" value="MaoC_dehydratas"/>
    <property type="match status" value="1"/>
</dbReference>